<accession>J3CDD5</accession>
<comment type="similarity">
    <text evidence="1">Belongs to the type-I restriction system S methylase family.</text>
</comment>
<sequence length="374" mass="43647">MKNVEWGKFRVGQLFKIENTLSFNTNKLVPGKQFDYVTRTSQNQGVLQKTGFVNSKNINQAGTWSLGLLQMDFFYRQNPWYAGQFVRKVIPIIDIKPIAIPFFTSALNKLKQLLLSVLVRNVDKTFLNSELTLPIKKDGDIDFDFMERFVADLEAERIEKLEKYLSENKLNSYELTEQEIKTLENFENIEWEEFKIGNLFERINTKKLPFKADELSKHKTGKYNLPCLTSSFKNQGLNYFAPKEGTTILRNVISIPSNSDIYRAYYQSSEFTVLSDAYAIRWILDDVKLLPNQYLFAVQCINKVTDLPLYSYKNKLGGWNIVKSKYIQLPIKNDKPDYRIMDILISAINKSVIKELVLYVERKKKELNELNKIK</sequence>
<dbReference type="REBASE" id="54877">
    <property type="entry name" value="S.Csp314ORF3280P"/>
</dbReference>
<reference evidence="5 6" key="1">
    <citation type="journal article" date="2012" name="J. Bacteriol.">
        <title>Twenty-one genome sequences from Pseudomonas species and 19 genome sequences from diverse bacteria isolated from the rhizosphere and endosphere of Populus deltoides.</title>
        <authorList>
            <person name="Brown S.D."/>
            <person name="Utturkar S.M."/>
            <person name="Klingeman D.M."/>
            <person name="Johnson C.M."/>
            <person name="Martin S.L."/>
            <person name="Land M.L."/>
            <person name="Lu T.Y."/>
            <person name="Schadt C.W."/>
            <person name="Doktycz M.J."/>
            <person name="Pelletier D.A."/>
        </authorList>
    </citation>
    <scope>NUCLEOTIDE SEQUENCE [LARGE SCALE GENOMIC DNA]</scope>
    <source>
        <strain evidence="5 6">CF314</strain>
    </source>
</reference>
<protein>
    <submittedName>
        <fullName evidence="5">Type I restriction modification DNA specificity protein</fullName>
    </submittedName>
</protein>
<evidence type="ECO:0000256" key="1">
    <source>
        <dbReference type="ARBA" id="ARBA00010923"/>
    </source>
</evidence>
<evidence type="ECO:0000313" key="5">
    <source>
        <dbReference type="EMBL" id="EJL69389.1"/>
    </source>
</evidence>
<proteinExistence type="inferred from homology"/>
<dbReference type="Pfam" id="PF01420">
    <property type="entry name" value="Methylase_S"/>
    <property type="match status" value="2"/>
</dbReference>
<name>J3CDD5_9FLAO</name>
<dbReference type="GO" id="GO:0009307">
    <property type="term" value="P:DNA restriction-modification system"/>
    <property type="evidence" value="ECO:0007669"/>
    <property type="project" value="UniProtKB-KW"/>
</dbReference>
<dbReference type="InterPro" id="IPR044946">
    <property type="entry name" value="Restrct_endonuc_typeI_TRD_sf"/>
</dbReference>
<evidence type="ECO:0000259" key="4">
    <source>
        <dbReference type="Pfam" id="PF01420"/>
    </source>
</evidence>
<evidence type="ECO:0000256" key="2">
    <source>
        <dbReference type="ARBA" id="ARBA00022747"/>
    </source>
</evidence>
<dbReference type="EMBL" id="AKJY01000072">
    <property type="protein sequence ID" value="EJL69389.1"/>
    <property type="molecule type" value="Genomic_DNA"/>
</dbReference>
<gene>
    <name evidence="5" type="ORF">PMI13_03279</name>
</gene>
<dbReference type="Proteomes" id="UP000007509">
    <property type="component" value="Unassembled WGS sequence"/>
</dbReference>
<keyword evidence="6" id="KW-1185">Reference proteome</keyword>
<organism evidence="5 6">
    <name type="scientific">Chryseobacterium populi</name>
    <dbReference type="NCBI Taxonomy" id="1144316"/>
    <lineage>
        <taxon>Bacteria</taxon>
        <taxon>Pseudomonadati</taxon>
        <taxon>Bacteroidota</taxon>
        <taxon>Flavobacteriia</taxon>
        <taxon>Flavobacteriales</taxon>
        <taxon>Weeksellaceae</taxon>
        <taxon>Chryseobacterium group</taxon>
        <taxon>Chryseobacterium</taxon>
    </lineage>
</organism>
<feature type="domain" description="Type I restriction modification DNA specificity" evidence="4">
    <location>
        <begin position="3"/>
        <end position="163"/>
    </location>
</feature>
<dbReference type="RefSeq" id="WP_007845584.1">
    <property type="nucleotide sequence ID" value="NZ_AKJY01000072.1"/>
</dbReference>
<dbReference type="AlphaFoldDB" id="J3CDD5"/>
<keyword evidence="3" id="KW-0238">DNA-binding</keyword>
<dbReference type="PATRIC" id="fig|1144316.3.peg.3297"/>
<feature type="domain" description="Type I restriction modification DNA specificity" evidence="4">
    <location>
        <begin position="189"/>
        <end position="356"/>
    </location>
</feature>
<keyword evidence="2" id="KW-0680">Restriction system</keyword>
<dbReference type="GO" id="GO:0003677">
    <property type="term" value="F:DNA binding"/>
    <property type="evidence" value="ECO:0007669"/>
    <property type="project" value="UniProtKB-KW"/>
</dbReference>
<evidence type="ECO:0000313" key="6">
    <source>
        <dbReference type="Proteomes" id="UP000007509"/>
    </source>
</evidence>
<dbReference type="Gene3D" id="3.90.220.20">
    <property type="entry name" value="DNA methylase specificity domains"/>
    <property type="match status" value="1"/>
</dbReference>
<dbReference type="InterPro" id="IPR000055">
    <property type="entry name" value="Restrct_endonuc_typeI_TRD"/>
</dbReference>
<comment type="caution">
    <text evidence="5">The sequence shown here is derived from an EMBL/GenBank/DDBJ whole genome shotgun (WGS) entry which is preliminary data.</text>
</comment>
<evidence type="ECO:0000256" key="3">
    <source>
        <dbReference type="ARBA" id="ARBA00023125"/>
    </source>
</evidence>